<keyword evidence="3 4" id="KW-0479">Metal-binding</keyword>
<keyword evidence="4" id="KW-0460">Magnesium</keyword>
<evidence type="ECO:0000256" key="3">
    <source>
        <dbReference type="ARBA" id="ARBA00022723"/>
    </source>
</evidence>
<dbReference type="InterPro" id="IPR017945">
    <property type="entry name" value="DHBP_synth_RibB-like_a/b_dom"/>
</dbReference>
<gene>
    <name evidence="5" type="ORF">BGHDH14_bgh00291</name>
</gene>
<dbReference type="InParanoid" id="N1JKM7"/>
<sequence>MSSDTLLFDTIEDTIEAFRDGNFVIVVDSTSRENEGDLIIAASAMTPEKMAFMVRYTSGIICTPIMPDLAGMLDLPLMVREGGSEDPNKTAYTISIDANHPSITTGISAHDRALTCNTLASADLILVPKPSHFRRPGHIFPLIVRPGLICERRGHTEAAMELCRLAELPFVGVISELVDDGIEIKGKAERKEPGMMRRAECIEFGKQWGLKCCCIEDLVAFVEAEKPYVSSLPEQTSQHTPRDTKNT</sequence>
<dbReference type="EMBL" id="CAUH01004741">
    <property type="protein sequence ID" value="CCU80564.1"/>
    <property type="molecule type" value="Genomic_DNA"/>
</dbReference>
<dbReference type="STRING" id="546991.N1JKM7"/>
<dbReference type="Proteomes" id="UP000015441">
    <property type="component" value="Unassembled WGS sequence"/>
</dbReference>
<dbReference type="GO" id="GO:0046872">
    <property type="term" value="F:metal ion binding"/>
    <property type="evidence" value="ECO:0007669"/>
    <property type="project" value="UniProtKB-KW"/>
</dbReference>
<keyword evidence="4" id="KW-0456">Lyase</keyword>
<dbReference type="GO" id="GO:0009231">
    <property type="term" value="P:riboflavin biosynthetic process"/>
    <property type="evidence" value="ECO:0007669"/>
    <property type="project" value="UniProtKB-UniPathway"/>
</dbReference>
<dbReference type="EC" id="4.1.99.12" evidence="4"/>
<evidence type="ECO:0000313" key="5">
    <source>
        <dbReference type="EMBL" id="CCU80564.1"/>
    </source>
</evidence>
<comment type="function">
    <text evidence="4">Catalyzes the conversion of D-ribulose 5-phosphate to formate and 3,4-dihydroxy-2-butanone 4-phosphate.</text>
</comment>
<organism evidence="5 6">
    <name type="scientific">Blumeria graminis f. sp. hordei (strain DH14)</name>
    <name type="common">Barley powdery mildew</name>
    <name type="synonym">Oidium monilioides f. sp. hordei</name>
    <dbReference type="NCBI Taxonomy" id="546991"/>
    <lineage>
        <taxon>Eukaryota</taxon>
        <taxon>Fungi</taxon>
        <taxon>Dikarya</taxon>
        <taxon>Ascomycota</taxon>
        <taxon>Pezizomycotina</taxon>
        <taxon>Leotiomycetes</taxon>
        <taxon>Erysiphales</taxon>
        <taxon>Erysiphaceae</taxon>
        <taxon>Blumeria</taxon>
        <taxon>Blumeria hordei</taxon>
    </lineage>
</organism>
<dbReference type="GO" id="GO:0008686">
    <property type="term" value="F:3,4-dihydroxy-2-butanone-4-phosphate synthase activity"/>
    <property type="evidence" value="ECO:0007669"/>
    <property type="project" value="UniProtKB-EC"/>
</dbReference>
<accession>N1JKM7</accession>
<proteinExistence type="inferred from homology"/>
<comment type="caution">
    <text evidence="5">The sequence shown here is derived from an EMBL/GenBank/DDBJ whole genome shotgun (WGS) entry which is preliminary data.</text>
</comment>
<comment type="cofactor">
    <cofactor evidence="4">
        <name>Mg(2+)</name>
        <dbReference type="ChEBI" id="CHEBI:18420"/>
    </cofactor>
    <cofactor evidence="4">
        <name>Mn(2+)</name>
        <dbReference type="ChEBI" id="CHEBI:29035"/>
    </cofactor>
    <text evidence="4">Binds 2 divalent metal cations per subunit. Magnesium or manganese.</text>
</comment>
<reference evidence="5 6" key="1">
    <citation type="journal article" date="2010" name="Science">
        <title>Genome expansion and gene loss in powdery mildew fungi reveal tradeoffs in extreme parasitism.</title>
        <authorList>
            <person name="Spanu P.D."/>
            <person name="Abbott J.C."/>
            <person name="Amselem J."/>
            <person name="Burgis T.A."/>
            <person name="Soanes D.M."/>
            <person name="Stueber K."/>
            <person name="Ver Loren van Themaat E."/>
            <person name="Brown J.K.M."/>
            <person name="Butcher S.A."/>
            <person name="Gurr S.J."/>
            <person name="Lebrun M.-H."/>
            <person name="Ridout C.J."/>
            <person name="Schulze-Lefert P."/>
            <person name="Talbot N.J."/>
            <person name="Ahmadinejad N."/>
            <person name="Ametz C."/>
            <person name="Barton G.R."/>
            <person name="Benjdia M."/>
            <person name="Bidzinski P."/>
            <person name="Bindschedler L.V."/>
            <person name="Both M."/>
            <person name="Brewer M.T."/>
            <person name="Cadle-Davidson L."/>
            <person name="Cadle-Davidson M.M."/>
            <person name="Collemare J."/>
            <person name="Cramer R."/>
            <person name="Frenkel O."/>
            <person name="Godfrey D."/>
            <person name="Harriman J."/>
            <person name="Hoede C."/>
            <person name="King B.C."/>
            <person name="Klages S."/>
            <person name="Kleemann J."/>
            <person name="Knoll D."/>
            <person name="Koti P.S."/>
            <person name="Kreplak J."/>
            <person name="Lopez-Ruiz F.J."/>
            <person name="Lu X."/>
            <person name="Maekawa T."/>
            <person name="Mahanil S."/>
            <person name="Micali C."/>
            <person name="Milgroom M.G."/>
            <person name="Montana G."/>
            <person name="Noir S."/>
            <person name="O'Connell R.J."/>
            <person name="Oberhaensli S."/>
            <person name="Parlange F."/>
            <person name="Pedersen C."/>
            <person name="Quesneville H."/>
            <person name="Reinhardt R."/>
            <person name="Rott M."/>
            <person name="Sacristan S."/>
            <person name="Schmidt S.M."/>
            <person name="Schoen M."/>
            <person name="Skamnioti P."/>
            <person name="Sommer H."/>
            <person name="Stephens A."/>
            <person name="Takahara H."/>
            <person name="Thordal-Christensen H."/>
            <person name="Vigouroux M."/>
            <person name="Wessling R."/>
            <person name="Wicker T."/>
            <person name="Panstruga R."/>
        </authorList>
    </citation>
    <scope>NUCLEOTIDE SEQUENCE [LARGE SCALE GENOMIC DNA]</scope>
    <source>
        <strain evidence="5">DH14</strain>
    </source>
</reference>
<dbReference type="Gene3D" id="3.90.870.10">
    <property type="entry name" value="DHBP synthase"/>
    <property type="match status" value="1"/>
</dbReference>
<evidence type="ECO:0000313" key="6">
    <source>
        <dbReference type="Proteomes" id="UP000015441"/>
    </source>
</evidence>
<dbReference type="UniPathway" id="UPA00275">
    <property type="reaction ID" value="UER00399"/>
</dbReference>
<dbReference type="eggNOG" id="KOG1284">
    <property type="taxonomic scope" value="Eukaryota"/>
</dbReference>
<dbReference type="Pfam" id="PF00926">
    <property type="entry name" value="DHBP_synthase"/>
    <property type="match status" value="1"/>
</dbReference>
<keyword evidence="4" id="KW-0464">Manganese</keyword>
<comment type="subunit">
    <text evidence="4">Homodimer.</text>
</comment>
<comment type="catalytic activity">
    <reaction evidence="4">
        <text>D-ribulose 5-phosphate = (2S)-2-hydroxy-3-oxobutyl phosphate + formate + H(+)</text>
        <dbReference type="Rhea" id="RHEA:18457"/>
        <dbReference type="ChEBI" id="CHEBI:15378"/>
        <dbReference type="ChEBI" id="CHEBI:15740"/>
        <dbReference type="ChEBI" id="CHEBI:58121"/>
        <dbReference type="ChEBI" id="CHEBI:58830"/>
        <dbReference type="EC" id="4.1.99.12"/>
    </reaction>
</comment>
<keyword evidence="6" id="KW-1185">Reference proteome</keyword>
<comment type="similarity">
    <text evidence="4">Belongs to the DHBP synthase family.</text>
</comment>
<dbReference type="InterPro" id="IPR000422">
    <property type="entry name" value="DHBP_synthase_RibB"/>
</dbReference>
<name>N1JKM7_BLUG1</name>
<dbReference type="GO" id="GO:0005758">
    <property type="term" value="C:mitochondrial intermembrane space"/>
    <property type="evidence" value="ECO:0007669"/>
    <property type="project" value="TreeGrafter"/>
</dbReference>
<dbReference type="AlphaFoldDB" id="N1JKM7"/>
<dbReference type="OrthoDB" id="60371at2759"/>
<protein>
    <recommendedName>
        <fullName evidence="4">3,4-dihydroxy-2-butanone 4-phosphate synthase</fullName>
        <shortName evidence="4">DHBP synthase</shortName>
        <ecNumber evidence="4">4.1.99.12</ecNumber>
    </recommendedName>
</protein>
<evidence type="ECO:0000256" key="1">
    <source>
        <dbReference type="ARBA" id="ARBA00004904"/>
    </source>
</evidence>
<dbReference type="PANTHER" id="PTHR21327:SF18">
    <property type="entry name" value="3,4-DIHYDROXY-2-BUTANONE 4-PHOSPHATE SYNTHASE"/>
    <property type="match status" value="1"/>
</dbReference>
<dbReference type="SUPFAM" id="SSF55821">
    <property type="entry name" value="YrdC/RibB"/>
    <property type="match status" value="1"/>
</dbReference>
<dbReference type="FunCoup" id="N1JKM7">
    <property type="interactions" value="114"/>
</dbReference>
<keyword evidence="2 4" id="KW-0686">Riboflavin biosynthesis</keyword>
<dbReference type="NCBIfam" id="TIGR00506">
    <property type="entry name" value="ribB"/>
    <property type="match status" value="1"/>
</dbReference>
<comment type="pathway">
    <text evidence="1 4">Cofactor biosynthesis; riboflavin biosynthesis; 2-hydroxy-3-oxobutyl phosphate from D-ribulose 5-phosphate: step 1/1.</text>
</comment>
<evidence type="ECO:0000256" key="4">
    <source>
        <dbReference type="RuleBase" id="RU003843"/>
    </source>
</evidence>
<dbReference type="PANTHER" id="PTHR21327">
    <property type="entry name" value="GTP CYCLOHYDROLASE II-RELATED"/>
    <property type="match status" value="1"/>
</dbReference>
<dbReference type="HOGENOM" id="CLU_020273_3_1_1"/>
<dbReference type="GO" id="GO:0005829">
    <property type="term" value="C:cytosol"/>
    <property type="evidence" value="ECO:0007669"/>
    <property type="project" value="TreeGrafter"/>
</dbReference>
<evidence type="ECO:0000256" key="2">
    <source>
        <dbReference type="ARBA" id="ARBA00022619"/>
    </source>
</evidence>